<accession>A0A9X2TRB6</accession>
<dbReference type="GeneID" id="83727552"/>
<dbReference type="Gene3D" id="1.10.443.10">
    <property type="entry name" value="Intergrase catalytic core"/>
    <property type="match status" value="1"/>
</dbReference>
<dbReference type="EMBL" id="JANTYZ010000002">
    <property type="protein sequence ID" value="MCS3864694.1"/>
    <property type="molecule type" value="Genomic_DNA"/>
</dbReference>
<dbReference type="Proteomes" id="UP001155034">
    <property type="component" value="Unassembled WGS sequence"/>
</dbReference>
<name>A0A9X2TRB6_9BACT</name>
<comment type="caution">
    <text evidence="2">The sequence shown here is derived from an EMBL/GenBank/DDBJ whole genome shotgun (WGS) entry which is preliminary data.</text>
</comment>
<dbReference type="RefSeq" id="WP_118828642.1">
    <property type="nucleotide sequence ID" value="NZ_CP030361.1"/>
</dbReference>
<organism evidence="2 3">
    <name type="scientific">Salinibacter ruber</name>
    <dbReference type="NCBI Taxonomy" id="146919"/>
    <lineage>
        <taxon>Bacteria</taxon>
        <taxon>Pseudomonadati</taxon>
        <taxon>Rhodothermota</taxon>
        <taxon>Rhodothermia</taxon>
        <taxon>Rhodothermales</taxon>
        <taxon>Salinibacteraceae</taxon>
        <taxon>Salinibacter</taxon>
    </lineage>
</organism>
<sequence>MNEALAEGKARSYPFKYIQIDSEPVQKDLLDLKEIDQIADLDLNEESFLAEVRRWFLFSYYTGGMRFSDVATLQWKHIRLGPSGHTRVYWKMQKTSDNVGVPLSDDAQQILRLLNSGSGRVFGREHHLFGGEGTPVPVRVVLWRMWSREAGSPFLVLATWKADPGEATELYRRC</sequence>
<dbReference type="InterPro" id="IPR013762">
    <property type="entry name" value="Integrase-like_cat_sf"/>
</dbReference>
<proteinExistence type="predicted"/>
<reference evidence="2" key="1">
    <citation type="submission" date="2022-08" db="EMBL/GenBank/DDBJ databases">
        <title>Genomic Encyclopedia of Type Strains, Phase V (KMG-V): Genome sequencing to study the core and pangenomes of soil and plant-associated prokaryotes.</title>
        <authorList>
            <person name="Whitman W."/>
        </authorList>
    </citation>
    <scope>NUCLEOTIDE SEQUENCE</scope>
    <source>
        <strain evidence="2">SP2016B</strain>
    </source>
</reference>
<dbReference type="PROSITE" id="PS51898">
    <property type="entry name" value="TYR_RECOMBINASE"/>
    <property type="match status" value="1"/>
</dbReference>
<dbReference type="SUPFAM" id="SSF56349">
    <property type="entry name" value="DNA breaking-rejoining enzymes"/>
    <property type="match status" value="1"/>
</dbReference>
<dbReference type="InterPro" id="IPR011010">
    <property type="entry name" value="DNA_brk_join_enz"/>
</dbReference>
<dbReference type="AlphaFoldDB" id="A0A9X2TRB6"/>
<dbReference type="GO" id="GO:0015074">
    <property type="term" value="P:DNA integration"/>
    <property type="evidence" value="ECO:0007669"/>
    <property type="project" value="InterPro"/>
</dbReference>
<protein>
    <submittedName>
        <fullName evidence="2">Integrase</fullName>
    </submittedName>
</protein>
<dbReference type="GO" id="GO:0003677">
    <property type="term" value="F:DNA binding"/>
    <property type="evidence" value="ECO:0007669"/>
    <property type="project" value="InterPro"/>
</dbReference>
<dbReference type="InterPro" id="IPR002104">
    <property type="entry name" value="Integrase_catalytic"/>
</dbReference>
<evidence type="ECO:0000313" key="2">
    <source>
        <dbReference type="EMBL" id="MCS3864694.1"/>
    </source>
</evidence>
<evidence type="ECO:0000256" key="1">
    <source>
        <dbReference type="ARBA" id="ARBA00023172"/>
    </source>
</evidence>
<keyword evidence="1" id="KW-0233">DNA recombination</keyword>
<dbReference type="GO" id="GO:0006310">
    <property type="term" value="P:DNA recombination"/>
    <property type="evidence" value="ECO:0007669"/>
    <property type="project" value="UniProtKB-KW"/>
</dbReference>
<evidence type="ECO:0000313" key="3">
    <source>
        <dbReference type="Proteomes" id="UP001155034"/>
    </source>
</evidence>
<gene>
    <name evidence="2" type="ORF">GGP82_001240</name>
</gene>